<dbReference type="OrthoDB" id="5526636at2"/>
<dbReference type="Proteomes" id="UP000321412">
    <property type="component" value="Unassembled WGS sequence"/>
</dbReference>
<evidence type="ECO:0000256" key="1">
    <source>
        <dbReference type="SAM" id="MobiDB-lite"/>
    </source>
</evidence>
<feature type="compositionally biased region" description="Polar residues" evidence="1">
    <location>
        <begin position="1"/>
        <end position="12"/>
    </location>
</feature>
<keyword evidence="2" id="KW-0472">Membrane</keyword>
<name>A0A5C6XH67_9DELT</name>
<keyword evidence="2" id="KW-0812">Transmembrane</keyword>
<evidence type="ECO:0000313" key="4">
    <source>
        <dbReference type="Proteomes" id="UP000321412"/>
    </source>
</evidence>
<reference evidence="3 4" key="1">
    <citation type="submission" date="2019-08" db="EMBL/GenBank/DDBJ databases">
        <title>Bradymonadales sp. TMQ4.</title>
        <authorList>
            <person name="Liang Q."/>
        </authorList>
    </citation>
    <scope>NUCLEOTIDE SEQUENCE [LARGE SCALE GENOMIC DNA]</scope>
    <source>
        <strain evidence="3 4">TMQ4</strain>
    </source>
</reference>
<feature type="region of interest" description="Disordered" evidence="1">
    <location>
        <begin position="1"/>
        <end position="20"/>
    </location>
</feature>
<sequence>MSSRAPDSSPQEAPSPARSTEAAPVVLGERGGAAAPVVRLLPGRVEASRVLYPGYLLVWVGAGLASLFAWRRAEWHPLMTFVGWGVLFCWYWVYGVAYRYRRRLMKVLAVAMSAWVGAVLIWVSATRAAPMRVPVDGVLVERGALLLPGLAAVATALSLALLLAHLLYFGRGYREKRERDSVETSR</sequence>
<evidence type="ECO:0000313" key="3">
    <source>
        <dbReference type="EMBL" id="TXD38838.1"/>
    </source>
</evidence>
<feature type="transmembrane region" description="Helical" evidence="2">
    <location>
        <begin position="107"/>
        <end position="125"/>
    </location>
</feature>
<protein>
    <submittedName>
        <fullName evidence="3">Uncharacterized protein</fullName>
    </submittedName>
</protein>
<accession>A0A5C6XH67</accession>
<dbReference type="RefSeq" id="WP_146979278.1">
    <property type="nucleotide sequence ID" value="NZ_VOSM01000001.1"/>
</dbReference>
<feature type="transmembrane region" description="Helical" evidence="2">
    <location>
        <begin position="145"/>
        <end position="169"/>
    </location>
</feature>
<dbReference type="AlphaFoldDB" id="A0A5C6XH67"/>
<keyword evidence="4" id="KW-1185">Reference proteome</keyword>
<dbReference type="EMBL" id="VOSM01000001">
    <property type="protein sequence ID" value="TXD38838.1"/>
    <property type="molecule type" value="Genomic_DNA"/>
</dbReference>
<feature type="transmembrane region" description="Helical" evidence="2">
    <location>
        <begin position="50"/>
        <end position="69"/>
    </location>
</feature>
<evidence type="ECO:0000256" key="2">
    <source>
        <dbReference type="SAM" id="Phobius"/>
    </source>
</evidence>
<feature type="transmembrane region" description="Helical" evidence="2">
    <location>
        <begin position="75"/>
        <end position="95"/>
    </location>
</feature>
<keyword evidence="2" id="KW-1133">Transmembrane helix</keyword>
<proteinExistence type="predicted"/>
<gene>
    <name evidence="3" type="ORF">FRC98_00085</name>
</gene>
<organism evidence="3 4">
    <name type="scientific">Lujinxingia vulgaris</name>
    <dbReference type="NCBI Taxonomy" id="2600176"/>
    <lineage>
        <taxon>Bacteria</taxon>
        <taxon>Deltaproteobacteria</taxon>
        <taxon>Bradymonadales</taxon>
        <taxon>Lujinxingiaceae</taxon>
        <taxon>Lujinxingia</taxon>
    </lineage>
</organism>
<comment type="caution">
    <text evidence="3">The sequence shown here is derived from an EMBL/GenBank/DDBJ whole genome shotgun (WGS) entry which is preliminary data.</text>
</comment>